<dbReference type="InterPro" id="IPR009057">
    <property type="entry name" value="Homeodomain-like_sf"/>
</dbReference>
<dbReference type="InterPro" id="IPR052158">
    <property type="entry name" value="INH-QAR"/>
</dbReference>
<dbReference type="SUPFAM" id="SSF46689">
    <property type="entry name" value="Homeodomain-like"/>
    <property type="match status" value="2"/>
</dbReference>
<dbReference type="InterPro" id="IPR029062">
    <property type="entry name" value="Class_I_gatase-like"/>
</dbReference>
<protein>
    <submittedName>
        <fullName evidence="5">GlxA family transcriptional regulator</fullName>
    </submittedName>
</protein>
<dbReference type="InterPro" id="IPR002818">
    <property type="entry name" value="DJ-1/PfpI"/>
</dbReference>
<keyword evidence="1" id="KW-0805">Transcription regulation</keyword>
<evidence type="ECO:0000313" key="6">
    <source>
        <dbReference type="Proteomes" id="UP001596160"/>
    </source>
</evidence>
<keyword evidence="3" id="KW-0804">Transcription</keyword>
<name>A0ABW0ACR2_9ACTN</name>
<organism evidence="5 6">
    <name type="scientific">Streptomyces amakusaensis</name>
    <dbReference type="NCBI Taxonomy" id="67271"/>
    <lineage>
        <taxon>Bacteria</taxon>
        <taxon>Bacillati</taxon>
        <taxon>Actinomycetota</taxon>
        <taxon>Actinomycetes</taxon>
        <taxon>Kitasatosporales</taxon>
        <taxon>Streptomycetaceae</taxon>
        <taxon>Streptomyces</taxon>
    </lineage>
</organism>
<accession>A0ABW0ACR2</accession>
<dbReference type="Gene3D" id="3.40.50.880">
    <property type="match status" value="1"/>
</dbReference>
<proteinExistence type="predicted"/>
<dbReference type="Proteomes" id="UP001596160">
    <property type="component" value="Unassembled WGS sequence"/>
</dbReference>
<evidence type="ECO:0000259" key="4">
    <source>
        <dbReference type="PROSITE" id="PS01124"/>
    </source>
</evidence>
<evidence type="ECO:0000256" key="2">
    <source>
        <dbReference type="ARBA" id="ARBA00023125"/>
    </source>
</evidence>
<comment type="caution">
    <text evidence="5">The sequence shown here is derived from an EMBL/GenBank/DDBJ whole genome shotgun (WGS) entry which is preliminary data.</text>
</comment>
<evidence type="ECO:0000256" key="3">
    <source>
        <dbReference type="ARBA" id="ARBA00023163"/>
    </source>
</evidence>
<dbReference type="PANTHER" id="PTHR43130">
    <property type="entry name" value="ARAC-FAMILY TRANSCRIPTIONAL REGULATOR"/>
    <property type="match status" value="1"/>
</dbReference>
<feature type="domain" description="HTH araC/xylS-type" evidence="4">
    <location>
        <begin position="216"/>
        <end position="314"/>
    </location>
</feature>
<dbReference type="InterPro" id="IPR018060">
    <property type="entry name" value="HTH_AraC"/>
</dbReference>
<sequence>MPVVALLVLDGVPGPQLTTPGLVLEAAASVHRPARAELRVCSVPAAGSAVATAGPLPLDIAAPWGLEGLAEADTVVLAGHHGFLAEPPAAVLDAVRAAAARGGRVAAVGTGTFTLAATGLLDGRRATTEWHHTAELAARHPRIEVDPAGAVVTDGPFPTSAGVLGGIDLFLHLVGLDHGPSVAGRTARQLIAPLYEDAGATREEIDRELAETAGLEPTMRWLESDLRHSPTHAEIAAHARTSPRSLARRFLRQTGLTPRQYLLRARLERARHLLETEDATVDEIASRTGFGSPASFRRHFHRLTGTTPRAYRASHRR</sequence>
<dbReference type="RefSeq" id="WP_344476605.1">
    <property type="nucleotide sequence ID" value="NZ_BAAASB010000007.1"/>
</dbReference>
<keyword evidence="6" id="KW-1185">Reference proteome</keyword>
<gene>
    <name evidence="5" type="ORF">ACFPRH_01765</name>
</gene>
<dbReference type="Gene3D" id="1.10.10.60">
    <property type="entry name" value="Homeodomain-like"/>
    <property type="match status" value="2"/>
</dbReference>
<dbReference type="PROSITE" id="PS01124">
    <property type="entry name" value="HTH_ARAC_FAMILY_2"/>
    <property type="match status" value="1"/>
</dbReference>
<dbReference type="SMART" id="SM00342">
    <property type="entry name" value="HTH_ARAC"/>
    <property type="match status" value="1"/>
</dbReference>
<reference evidence="6" key="1">
    <citation type="journal article" date="2019" name="Int. J. Syst. Evol. Microbiol.">
        <title>The Global Catalogue of Microorganisms (GCM) 10K type strain sequencing project: providing services to taxonomists for standard genome sequencing and annotation.</title>
        <authorList>
            <consortium name="The Broad Institute Genomics Platform"/>
            <consortium name="The Broad Institute Genome Sequencing Center for Infectious Disease"/>
            <person name="Wu L."/>
            <person name="Ma J."/>
        </authorList>
    </citation>
    <scope>NUCLEOTIDE SEQUENCE [LARGE SCALE GENOMIC DNA]</scope>
    <source>
        <strain evidence="6">PCU 266</strain>
    </source>
</reference>
<dbReference type="Pfam" id="PF01965">
    <property type="entry name" value="DJ-1_PfpI"/>
    <property type="match status" value="1"/>
</dbReference>
<evidence type="ECO:0000313" key="5">
    <source>
        <dbReference type="EMBL" id="MFC5150459.1"/>
    </source>
</evidence>
<keyword evidence="2" id="KW-0238">DNA-binding</keyword>
<dbReference type="EMBL" id="JBHSKP010000001">
    <property type="protein sequence ID" value="MFC5150459.1"/>
    <property type="molecule type" value="Genomic_DNA"/>
</dbReference>
<dbReference type="PANTHER" id="PTHR43130:SF3">
    <property type="entry name" value="HTH-TYPE TRANSCRIPTIONAL REGULATOR RV1931C"/>
    <property type="match status" value="1"/>
</dbReference>
<dbReference type="InterPro" id="IPR020449">
    <property type="entry name" value="Tscrpt_reg_AraC-type_HTH"/>
</dbReference>
<evidence type="ECO:0000256" key="1">
    <source>
        <dbReference type="ARBA" id="ARBA00023015"/>
    </source>
</evidence>
<dbReference type="PRINTS" id="PR00032">
    <property type="entry name" value="HTHARAC"/>
</dbReference>
<dbReference type="Pfam" id="PF12833">
    <property type="entry name" value="HTH_18"/>
    <property type="match status" value="1"/>
</dbReference>
<dbReference type="SUPFAM" id="SSF52317">
    <property type="entry name" value="Class I glutamine amidotransferase-like"/>
    <property type="match status" value="1"/>
</dbReference>